<keyword evidence="2" id="KW-1185">Reference proteome</keyword>
<reference evidence="1" key="1">
    <citation type="journal article" date="2020" name="Stud. Mycol.">
        <title>101 Dothideomycetes genomes: a test case for predicting lifestyles and emergence of pathogens.</title>
        <authorList>
            <person name="Haridas S."/>
            <person name="Albert R."/>
            <person name="Binder M."/>
            <person name="Bloem J."/>
            <person name="Labutti K."/>
            <person name="Salamov A."/>
            <person name="Andreopoulos B."/>
            <person name="Baker S."/>
            <person name="Barry K."/>
            <person name="Bills G."/>
            <person name="Bluhm B."/>
            <person name="Cannon C."/>
            <person name="Castanera R."/>
            <person name="Culley D."/>
            <person name="Daum C."/>
            <person name="Ezra D."/>
            <person name="Gonzalez J."/>
            <person name="Henrissat B."/>
            <person name="Kuo A."/>
            <person name="Liang C."/>
            <person name="Lipzen A."/>
            <person name="Lutzoni F."/>
            <person name="Magnuson J."/>
            <person name="Mondo S."/>
            <person name="Nolan M."/>
            <person name="Ohm R."/>
            <person name="Pangilinan J."/>
            <person name="Park H.-J."/>
            <person name="Ramirez L."/>
            <person name="Alfaro M."/>
            <person name="Sun H."/>
            <person name="Tritt A."/>
            <person name="Yoshinaga Y."/>
            <person name="Zwiers L.-H."/>
            <person name="Turgeon B."/>
            <person name="Goodwin S."/>
            <person name="Spatafora J."/>
            <person name="Crous P."/>
            <person name="Grigoriev I."/>
        </authorList>
    </citation>
    <scope>NUCLEOTIDE SEQUENCE</scope>
    <source>
        <strain evidence="1">ATCC 200398</strain>
    </source>
</reference>
<name>A0ACB6QNK7_9PLEO</name>
<evidence type="ECO:0000313" key="1">
    <source>
        <dbReference type="EMBL" id="KAF2468604.1"/>
    </source>
</evidence>
<proteinExistence type="predicted"/>
<evidence type="ECO:0000313" key="2">
    <source>
        <dbReference type="Proteomes" id="UP000799755"/>
    </source>
</evidence>
<protein>
    <submittedName>
        <fullName evidence="1">Uncharacterized protein</fullName>
    </submittedName>
</protein>
<feature type="non-terminal residue" evidence="1">
    <location>
        <position position="1877"/>
    </location>
</feature>
<comment type="caution">
    <text evidence="1">The sequence shown here is derived from an EMBL/GenBank/DDBJ whole genome shotgun (WGS) entry which is preliminary data.</text>
</comment>
<gene>
    <name evidence="1" type="ORF">BDR25DRAFT_265365</name>
</gene>
<sequence>MTKTSSVMRTRFGRTTSVAFDGHGSVHDFLKMLKNERFRYMPHDGSNWDKVLKWADDIGGVVLLSHGVLNDFMLNSEDAIRLICDTTASIDFVDFDSYIAEGTASFYSHLETVSTSMWTSERHCSHFNIHEIREFLSPQDSVVKTIMSNQLYSEFKRAEFTCEWFGPHLRRFTRNRNNKVFLVTGAVCTGKTVLARWIYEKLQESIDDERYDVITYSVDTNVKYTTSPLTLIKSLLLQLLDRKIGHKNLLSCIAEAIEHSQKGCSPAEVEKLLWSALEASLDDSKLLILIDGLDQLSGVRIGNPPALETLDRITRSRPNVKAIVLTRPVSESAEKHCSEHLSLGNHTEAAADIQHYVEDFIQHRSELRMLKQSDKHDIIQKHKEAANGSFLWAELQLQRVKHEQSGSAILKACNKAPKTLDESLDLLIGGLDAKRSETKHILSWILAAERPLTLKEIKSLLEVDLDGCAYRPFPGDVEKMVRQLCGSLVVIRDGLVYLRHPSIRERLLSTTSAGNKTTKLVIDLKEAHRELTVRSMAFVKIHLHSDVEPQSELCDTREMAAKFSTYHLLEYAARYWVFHFRSSSLYDLKSNKPALTTQFKICFSNATRLALLEGSCLSRQYIACEAEKLQNLAYNIRKTLFGEHSASVLQSLILELRLGRKFKGAQAMSEYSYVAWKISLHICSTTVTRTLAEAFIEYSLSLDISEHAELCSRKEEILKYLIDVLQHEHHESKEVHYMKILAELYIEIHQVEKAVAIYRQLYRLRLKICGHLHQETHQLFILLIKYLKTLSLYDEVLDITLDYHLHLEQTLVITDERRIKSTLSIVEIYEERKELFKAEEILVRFWKCVSVGKSTTRITELKIDFALKYSKFLYRYSRKEESEVILRGVWTEIQSYNYAARFESTMIKRIEKIAKYFSRLEVFAMSRSIYQSIYEHYERHEQRTSTECITIVRSLAETITKSITFSKTVSSSTTTTTTSTTTVISKEEKTLLEVFEYSLESTEISSTTISICQALCSSYMEEKRYMEACEIYSRVICKVWASIESTSIHIDIGAIAVHLTEEIIELAISLAKCHLEMLHVEIAEAIYFNIFRALICTRHIESKHFLLAKIKVVIGFFKTVYNYERVIEIYRELFFWMPICFGKTHTETITILIEFARVCFRMRLYQEAITACHYVYSCFRIEHGCLHFDGFEAALLLCELYEIQCKWELAYEVYGCLWRTFIRFGLEYKLDVTIIEKIYKKYSFILEHKEMVEYSVLLQVSREYYEKCVEYYHHHHEITVKATLEYAHICERREEHYETTISLYKQIITYCKQTKSEFTQKTLHACNTRIAQIYASSTKEIHKAVEIYREQFESSKKTEQTSTETITALKSLVTAYKKQSTAESTTIATQTLKNSVIEIFQHESSSEKLIESARSIASIYKECRYVQQAETLVQEMRSKIVEEIRGSISSSTKVEAKSYVFLASFQECISESSSFSSIMAELRSEILMYESYFNATKTQTDYRSIIRSGCGLYLHLETRSERQVEFKKIEKELMEYFCKYLSFSRTIKETVMHFFFHLYLKQSSKTSCEQEVVKQATETVLRFTKTAKFSEAYELVLLIDRFIHVHGGFHSEFYIRTAFNLAKYLVGIDTGKCGDEKLYAVMLDLSRVILQEALKGLDKIDMELSELQQLLADLVCMLSEQKKYEDLERILQTLWQTRQARNTLASSPLTLWLGRCLIQTLASLDKFSDATHLCYHIRYNLAYIRGALDRSTLEFTVLLSELYTQQKRYRDAMDLHEDILCRLSEGQSAPGLDKLRVAMQHTELLKFTFKRQGKWEKSSQYYYDVFSALDGRFAGDKAWTEKRPQLEKWSPGVKEGETFGCWKAPKRLEYVFEEEET</sequence>
<accession>A0ACB6QNK7</accession>
<dbReference type="EMBL" id="MU003515">
    <property type="protein sequence ID" value="KAF2468604.1"/>
    <property type="molecule type" value="Genomic_DNA"/>
</dbReference>
<dbReference type="Proteomes" id="UP000799755">
    <property type="component" value="Unassembled WGS sequence"/>
</dbReference>
<organism evidence="1 2">
    <name type="scientific">Lindgomyces ingoldianus</name>
    <dbReference type="NCBI Taxonomy" id="673940"/>
    <lineage>
        <taxon>Eukaryota</taxon>
        <taxon>Fungi</taxon>
        <taxon>Dikarya</taxon>
        <taxon>Ascomycota</taxon>
        <taxon>Pezizomycotina</taxon>
        <taxon>Dothideomycetes</taxon>
        <taxon>Pleosporomycetidae</taxon>
        <taxon>Pleosporales</taxon>
        <taxon>Lindgomycetaceae</taxon>
        <taxon>Lindgomyces</taxon>
    </lineage>
</organism>